<reference evidence="2" key="1">
    <citation type="thesis" date="2021" institute="BYU ScholarsArchive" country="Provo, UT, USA">
        <title>Applications of and Algorithms for Genome Assembly and Genomic Analyses with an Emphasis on Marine Teleosts.</title>
        <authorList>
            <person name="Pickett B.D."/>
        </authorList>
    </citation>
    <scope>NUCLEOTIDE SEQUENCE</scope>
    <source>
        <strain evidence="2">HI-2016</strain>
    </source>
</reference>
<name>A0A8T2PRG2_9TELE</name>
<feature type="region of interest" description="Disordered" evidence="1">
    <location>
        <begin position="295"/>
        <end position="315"/>
    </location>
</feature>
<sequence>MFQCQEIMILFSCFYILSENGFIKTVHSWADREPKTVPLQNCTTKFGTVNIGENETSQTETGASVKMVTSTVYLGDTVHIRCILNPRSCGHLHTDGRCRFYTNGSTEFFRTASYKPECNCCNVLVFVEEFVGDADFRGRAEVSLTCSASALPQITHKNPEANRIVVIDRLRNIPRPRIEVDPKWVKPAGSVNISCRADKGQSCAFYTNNIAAHFRKSPYSEELGGCRVSVLGVDLLGERDGEGGAEVQLRCAVEVEVGGEVLPSRLSHAVTLEISAHAEAEKILALAALGLGCANPQQRQPDRKDEDEDEIYANQDSIITTELRRAKEEEAKKAVPAVDGSVDTSVRF</sequence>
<dbReference type="AlphaFoldDB" id="A0A8T2PRG2"/>
<dbReference type="EMBL" id="JAFBMS010000003">
    <property type="protein sequence ID" value="KAG9353950.1"/>
    <property type="molecule type" value="Genomic_DNA"/>
</dbReference>
<proteinExistence type="predicted"/>
<feature type="region of interest" description="Disordered" evidence="1">
    <location>
        <begin position="328"/>
        <end position="348"/>
    </location>
</feature>
<comment type="caution">
    <text evidence="2">The sequence shown here is derived from an EMBL/GenBank/DDBJ whole genome shotgun (WGS) entry which is preliminary data.</text>
</comment>
<evidence type="ECO:0000256" key="1">
    <source>
        <dbReference type="SAM" id="MobiDB-lite"/>
    </source>
</evidence>
<gene>
    <name evidence="2" type="ORF">JZ751_012074</name>
</gene>
<organism evidence="2 3">
    <name type="scientific">Albula glossodonta</name>
    <name type="common">roundjaw bonefish</name>
    <dbReference type="NCBI Taxonomy" id="121402"/>
    <lineage>
        <taxon>Eukaryota</taxon>
        <taxon>Metazoa</taxon>
        <taxon>Chordata</taxon>
        <taxon>Craniata</taxon>
        <taxon>Vertebrata</taxon>
        <taxon>Euteleostomi</taxon>
        <taxon>Actinopterygii</taxon>
        <taxon>Neopterygii</taxon>
        <taxon>Teleostei</taxon>
        <taxon>Albuliformes</taxon>
        <taxon>Albulidae</taxon>
        <taxon>Albula</taxon>
    </lineage>
</organism>
<keyword evidence="3" id="KW-1185">Reference proteome</keyword>
<dbReference type="Proteomes" id="UP000824540">
    <property type="component" value="Unassembled WGS sequence"/>
</dbReference>
<accession>A0A8T2PRG2</accession>
<evidence type="ECO:0000313" key="2">
    <source>
        <dbReference type="EMBL" id="KAG9353950.1"/>
    </source>
</evidence>
<evidence type="ECO:0000313" key="3">
    <source>
        <dbReference type="Proteomes" id="UP000824540"/>
    </source>
</evidence>
<protein>
    <submittedName>
        <fullName evidence="2">Uncharacterized protein</fullName>
    </submittedName>
</protein>